<accession>A0A7S2LRW9</accession>
<feature type="transmembrane region" description="Helical" evidence="5">
    <location>
        <begin position="375"/>
        <end position="393"/>
    </location>
</feature>
<proteinExistence type="predicted"/>
<keyword evidence="4 5" id="KW-0472">Membrane</keyword>
<comment type="subcellular location">
    <subcellularLocation>
        <location evidence="1">Membrane</location>
        <topology evidence="1">Multi-pass membrane protein</topology>
    </subcellularLocation>
</comment>
<dbReference type="AlphaFoldDB" id="A0A7S2LRW9"/>
<evidence type="ECO:0000256" key="2">
    <source>
        <dbReference type="ARBA" id="ARBA00022692"/>
    </source>
</evidence>
<sequence>MYNRNQQQHGSNGLFWNNFRIVFVVAISLPTLIHGKTPLSSSIKKIPTHHGLDANLYLKERGGAVVTKRRHWKKYPTLPSSSGRKTEPVGAEVSVTTSFQENTSCVTKSIEDATSYMLGKNAEVAAKPAATPQKQEEGLSTAAIVYMSLLALQFGIQPILVRKFTPQTIVRSSVVLVQEVMKFGIAGAIYFSGTRKSAREKDFEGWNVKTWIALAALPAFLYTIQNVATLMAQQNIEALTFNVLNQTKILSAALSCYFILGKQQSKMQVLSLCLLILSTLVIERIVNPASLSLLSSGGGAFGIGKALKGVSGAFASLRSGDAGRRFTHGVVPLLVASMISGTAGALTQLSTQGGARKVWGKSKSTQQVSRPPRNAYLFSMELSVASVALLLFSLGCSSNGRSILQSRSFFDNWTPQTFIPVITNSIGGILVGLVTKHAGSVRKGFALIFGLLLSGLFQANGTGVRTEQIVGGLLAAASLWMHTIHPYKAPPSNKSD</sequence>
<dbReference type="EMBL" id="HBGZ01020869">
    <property type="protein sequence ID" value="CAD9614500.1"/>
    <property type="molecule type" value="Transcribed_RNA"/>
</dbReference>
<keyword evidence="3 5" id="KW-1133">Transmembrane helix</keyword>
<protein>
    <submittedName>
        <fullName evidence="6">Uncharacterized protein</fullName>
    </submittedName>
</protein>
<feature type="transmembrane region" description="Helical" evidence="5">
    <location>
        <begin position="15"/>
        <end position="35"/>
    </location>
</feature>
<feature type="transmembrane region" description="Helical" evidence="5">
    <location>
        <begin position="143"/>
        <end position="161"/>
    </location>
</feature>
<dbReference type="GO" id="GO:0000139">
    <property type="term" value="C:Golgi membrane"/>
    <property type="evidence" value="ECO:0007669"/>
    <property type="project" value="InterPro"/>
</dbReference>
<evidence type="ECO:0000256" key="1">
    <source>
        <dbReference type="ARBA" id="ARBA00004141"/>
    </source>
</evidence>
<dbReference type="PANTHER" id="PTHR10231">
    <property type="entry name" value="NUCLEOTIDE-SUGAR TRANSMEMBRANE TRANSPORTER"/>
    <property type="match status" value="1"/>
</dbReference>
<dbReference type="Pfam" id="PF04142">
    <property type="entry name" value="Nuc_sug_transp"/>
    <property type="match status" value="1"/>
</dbReference>
<dbReference type="SUPFAM" id="SSF103481">
    <property type="entry name" value="Multidrug resistance efflux transporter EmrE"/>
    <property type="match status" value="1"/>
</dbReference>
<evidence type="ECO:0000256" key="5">
    <source>
        <dbReference type="SAM" id="Phobius"/>
    </source>
</evidence>
<name>A0A7S2LRW9_9STRA</name>
<evidence type="ECO:0000313" key="6">
    <source>
        <dbReference type="EMBL" id="CAD9614500.1"/>
    </source>
</evidence>
<feature type="transmembrane region" description="Helical" evidence="5">
    <location>
        <begin position="211"/>
        <end position="232"/>
    </location>
</feature>
<gene>
    <name evidence="6" type="ORF">SMAR0320_LOCUS15005</name>
</gene>
<evidence type="ECO:0000256" key="3">
    <source>
        <dbReference type="ARBA" id="ARBA00022989"/>
    </source>
</evidence>
<dbReference type="GO" id="GO:0015165">
    <property type="term" value="F:pyrimidine nucleotide-sugar transmembrane transporter activity"/>
    <property type="evidence" value="ECO:0007669"/>
    <property type="project" value="InterPro"/>
</dbReference>
<dbReference type="InterPro" id="IPR007271">
    <property type="entry name" value="Nuc_sug_transpt"/>
</dbReference>
<feature type="transmembrane region" description="Helical" evidence="5">
    <location>
        <begin position="238"/>
        <end position="260"/>
    </location>
</feature>
<keyword evidence="2 5" id="KW-0812">Transmembrane</keyword>
<evidence type="ECO:0000256" key="4">
    <source>
        <dbReference type="ARBA" id="ARBA00023136"/>
    </source>
</evidence>
<organism evidence="6">
    <name type="scientific">Skeletonema marinoi</name>
    <dbReference type="NCBI Taxonomy" id="267567"/>
    <lineage>
        <taxon>Eukaryota</taxon>
        <taxon>Sar</taxon>
        <taxon>Stramenopiles</taxon>
        <taxon>Ochrophyta</taxon>
        <taxon>Bacillariophyta</taxon>
        <taxon>Coscinodiscophyceae</taxon>
        <taxon>Thalassiosirophycidae</taxon>
        <taxon>Thalassiosirales</taxon>
        <taxon>Skeletonemataceae</taxon>
        <taxon>Skeletonema</taxon>
        <taxon>Skeletonema marinoi-dohrnii complex</taxon>
    </lineage>
</organism>
<dbReference type="InterPro" id="IPR037185">
    <property type="entry name" value="EmrE-like"/>
</dbReference>
<reference evidence="6" key="1">
    <citation type="submission" date="2021-01" db="EMBL/GenBank/DDBJ databases">
        <authorList>
            <person name="Corre E."/>
            <person name="Pelletier E."/>
            <person name="Niang G."/>
            <person name="Scheremetjew M."/>
            <person name="Finn R."/>
            <person name="Kale V."/>
            <person name="Holt S."/>
            <person name="Cochrane G."/>
            <person name="Meng A."/>
            <person name="Brown T."/>
            <person name="Cohen L."/>
        </authorList>
    </citation>
    <scope>NUCLEOTIDE SEQUENCE</scope>
    <source>
        <strain evidence="6">SM1012Den-03</strain>
    </source>
</reference>
<feature type="transmembrane region" description="Helical" evidence="5">
    <location>
        <begin position="413"/>
        <end position="433"/>
    </location>
</feature>